<protein>
    <submittedName>
        <fullName evidence="1">Uncharacterized protein</fullName>
    </submittedName>
</protein>
<reference evidence="1 2" key="1">
    <citation type="journal article" date="2017" name="Genome Announc.">
        <title>Draft Genome Sequence of Romboutsia weinsteinii sp. nov. Strain CCRI-19649(T) Isolated from Surface Water.</title>
        <authorList>
            <person name="Maheux A.F."/>
            <person name="Boudreau D.K."/>
            <person name="Berube E."/>
            <person name="Boissinot M."/>
            <person name="Cantin P."/>
            <person name="Raymond F."/>
            <person name="Corbeil J."/>
            <person name="Omar R.F."/>
            <person name="Bergeron M.G."/>
        </authorList>
    </citation>
    <scope>NUCLEOTIDE SEQUENCE [LARGE SCALE GENOMIC DNA]</scope>
    <source>
        <strain evidence="1 2">CCRI-19649</strain>
    </source>
</reference>
<name>A0A371J2M7_9FIRM</name>
<accession>A0A371J2M7</accession>
<evidence type="ECO:0000313" key="1">
    <source>
        <dbReference type="EMBL" id="RDY26927.1"/>
    </source>
</evidence>
<dbReference type="OrthoDB" id="1757098at2"/>
<proteinExistence type="predicted"/>
<sequence>MLRRYNRISEVCKDLAEQAFKAYTGKKDYKKAIAIYCILSESICVPKDIGDFSKTMLARLSKKIEDNA</sequence>
<organism evidence="1 2">
    <name type="scientific">Romboutsia weinsteinii</name>
    <dbReference type="NCBI Taxonomy" id="2020949"/>
    <lineage>
        <taxon>Bacteria</taxon>
        <taxon>Bacillati</taxon>
        <taxon>Bacillota</taxon>
        <taxon>Clostridia</taxon>
        <taxon>Peptostreptococcales</taxon>
        <taxon>Peptostreptococcaceae</taxon>
        <taxon>Romboutsia</taxon>
    </lineage>
</organism>
<evidence type="ECO:0000313" key="2">
    <source>
        <dbReference type="Proteomes" id="UP000215694"/>
    </source>
</evidence>
<keyword evidence="2" id="KW-1185">Reference proteome</keyword>
<dbReference type="AlphaFoldDB" id="A0A371J2M7"/>
<comment type="caution">
    <text evidence="1">The sequence shown here is derived from an EMBL/GenBank/DDBJ whole genome shotgun (WGS) entry which is preliminary data.</text>
</comment>
<gene>
    <name evidence="1" type="ORF">CHL78_011365</name>
</gene>
<dbReference type="Proteomes" id="UP000215694">
    <property type="component" value="Unassembled WGS sequence"/>
</dbReference>
<dbReference type="EMBL" id="NOJY02000018">
    <property type="protein sequence ID" value="RDY26927.1"/>
    <property type="molecule type" value="Genomic_DNA"/>
</dbReference>